<dbReference type="EMBL" id="GBRD01011362">
    <property type="protein sequence ID" value="JAG54462.1"/>
    <property type="molecule type" value="Transcribed_RNA"/>
</dbReference>
<feature type="compositionally biased region" description="Polar residues" evidence="1">
    <location>
        <begin position="103"/>
        <end position="118"/>
    </location>
</feature>
<dbReference type="GO" id="GO:0016853">
    <property type="term" value="F:isomerase activity"/>
    <property type="evidence" value="ECO:0007669"/>
    <property type="project" value="UniProtKB-KW"/>
</dbReference>
<accession>A0A0A9WEW6</accession>
<reference evidence="3" key="3">
    <citation type="submission" date="2014-09" db="EMBL/GenBank/DDBJ databases">
        <authorList>
            <person name="Magalhaes I.L.F."/>
            <person name="Oliveira U."/>
            <person name="Santos F.R."/>
            <person name="Vidigal T.H.D.A."/>
            <person name="Brescovit A.D."/>
            <person name="Santos A.J."/>
        </authorList>
    </citation>
    <scope>NUCLEOTIDE SEQUENCE</scope>
</reference>
<feature type="region of interest" description="Disordered" evidence="1">
    <location>
        <begin position="88"/>
        <end position="119"/>
    </location>
</feature>
<feature type="non-terminal residue" evidence="2">
    <location>
        <position position="199"/>
    </location>
</feature>
<name>A0A0A9WEW6_LYGHE</name>
<proteinExistence type="predicted"/>
<keyword evidence="2" id="KW-0413">Isomerase</keyword>
<gene>
    <name evidence="2" type="primary">ilvC_7</name>
    <name evidence="2" type="ORF">CM83_25479</name>
</gene>
<organism evidence="2">
    <name type="scientific">Lygus hesperus</name>
    <name type="common">Western plant bug</name>
    <dbReference type="NCBI Taxonomy" id="30085"/>
    <lineage>
        <taxon>Eukaryota</taxon>
        <taxon>Metazoa</taxon>
        <taxon>Ecdysozoa</taxon>
        <taxon>Arthropoda</taxon>
        <taxon>Hexapoda</taxon>
        <taxon>Insecta</taxon>
        <taxon>Pterygota</taxon>
        <taxon>Neoptera</taxon>
        <taxon>Paraneoptera</taxon>
        <taxon>Hemiptera</taxon>
        <taxon>Heteroptera</taxon>
        <taxon>Panheteroptera</taxon>
        <taxon>Cimicomorpha</taxon>
        <taxon>Miridae</taxon>
        <taxon>Mirini</taxon>
        <taxon>Lygus</taxon>
    </lineage>
</organism>
<protein>
    <submittedName>
        <fullName evidence="2">Ketol-acid reductoisomerase</fullName>
    </submittedName>
</protein>
<evidence type="ECO:0000313" key="3">
    <source>
        <dbReference type="EMBL" id="JAG54462.1"/>
    </source>
</evidence>
<evidence type="ECO:0000313" key="2">
    <source>
        <dbReference type="EMBL" id="JAG06987.1"/>
    </source>
</evidence>
<evidence type="ECO:0000256" key="1">
    <source>
        <dbReference type="SAM" id="MobiDB-lite"/>
    </source>
</evidence>
<reference evidence="2" key="1">
    <citation type="journal article" date="2014" name="PLoS ONE">
        <title>Transcriptome-Based Identification of ABC Transporters in the Western Tarnished Plant Bug Lygus hesperus.</title>
        <authorList>
            <person name="Hull J.J."/>
            <person name="Chaney K."/>
            <person name="Geib S.M."/>
            <person name="Fabrick J.A."/>
            <person name="Brent C.S."/>
            <person name="Walsh D."/>
            <person name="Lavine L.C."/>
        </authorList>
    </citation>
    <scope>NUCLEOTIDE SEQUENCE</scope>
</reference>
<sequence>MSTGKHRPAFQLYQQMKGLHGKKVVKIKEVLDSYGFQLTLDQVRYCCSIGAELGVMKKTKAGYRLEKKMCDAHIKDFFRNCISEWENGKTNSNNQRETKPTTEENSNEQPGTSFQPSSDFKIGGITLMKDVLSRENYQDFDDEVPSDLTGIGSHPSEELYSPKAWTSAGYLLNHLSYWIGPGRTLQSSRSVAKCDISSS</sequence>
<dbReference type="AlphaFoldDB" id="A0A0A9WEW6"/>
<dbReference type="EMBL" id="GBHO01036617">
    <property type="protein sequence ID" value="JAG06987.1"/>
    <property type="molecule type" value="Transcribed_RNA"/>
</dbReference>
<reference evidence="2" key="2">
    <citation type="submission" date="2014-07" db="EMBL/GenBank/DDBJ databases">
        <authorList>
            <person name="Hull J."/>
        </authorList>
    </citation>
    <scope>NUCLEOTIDE SEQUENCE</scope>
</reference>